<evidence type="ECO:0000313" key="7">
    <source>
        <dbReference type="Proteomes" id="UP000752013"/>
    </source>
</evidence>
<dbReference type="Gene3D" id="3.40.190.10">
    <property type="entry name" value="Periplasmic binding protein-like II"/>
    <property type="match status" value="1"/>
</dbReference>
<keyword evidence="3" id="KW-0813">Transport</keyword>
<comment type="caution">
    <text evidence="6">The sequence shown here is derived from an EMBL/GenBank/DDBJ whole genome shotgun (WGS) entry which is preliminary data.</text>
</comment>
<dbReference type="GO" id="GO:0015833">
    <property type="term" value="P:peptide transport"/>
    <property type="evidence" value="ECO:0007669"/>
    <property type="project" value="TreeGrafter"/>
</dbReference>
<dbReference type="InterPro" id="IPR039424">
    <property type="entry name" value="SBP_5"/>
</dbReference>
<sequence>MIISRCMRVSFKIIRLVFLILLLTCCGGRSELQRDYFHLNYPTQLGTTHPVLATDITAYNFLHNIHEGLTTYDEQGNIILGLLSDAHVSASGLVYHLTLRDNLAFSDGNPLTMHDVYKSWSYALHHQTRAPFAHLFDIIMGARAYRRGDTSSIQGITVLSDTQMEIVLEHPFFFFLERLANPTFAVLSAEWHDGHEHWHSTSGLYCIYERERDGTLWLELNSYHYAYEQDQIQRVKVSFIANGDLVYQLFRHRELDWQIKNIPLSLVRQTEDNRFLQASLPNGSYFILFNHRREPYEDVRVRKALSILINREELASLLEERPYPNSYLTPFYTDREQITPDVEEAYRLLTEAGYTTKHPLVVEYKYSTTMIDRMIMAYLVESWERVGIVQVKPMLIEPAVYRGLWRNGDFDLIRVSWFVSDYEDAEDFLQNFTAQSDFMQSGYQNAVVDLMLERANRVATLRERESILIELERYLMIEEYASIALFAPKSYHLFNDSKWQGFSNSRRDIHPLRWIKSRANES</sequence>
<protein>
    <submittedName>
        <fullName evidence="6">Peptide ABC transporter substrate-binding protein</fullName>
    </submittedName>
</protein>
<dbReference type="AlphaFoldDB" id="A0A968GHW9"/>
<dbReference type="InterPro" id="IPR000914">
    <property type="entry name" value="SBP_5_dom"/>
</dbReference>
<organism evidence="6 7">
    <name type="scientific">Entomospira nematocerorum</name>
    <dbReference type="NCBI Taxonomy" id="2719987"/>
    <lineage>
        <taxon>Bacteria</taxon>
        <taxon>Pseudomonadati</taxon>
        <taxon>Spirochaetota</taxon>
        <taxon>Spirochaetia</taxon>
        <taxon>Spirochaetales</taxon>
        <taxon>Spirochaetaceae</taxon>
        <taxon>Entomospira</taxon>
    </lineage>
</organism>
<keyword evidence="7" id="KW-1185">Reference proteome</keyword>
<dbReference type="Gene3D" id="3.90.76.10">
    <property type="entry name" value="Dipeptide-binding Protein, Domain 1"/>
    <property type="match status" value="1"/>
</dbReference>
<feature type="domain" description="Solute-binding protein family 5" evidence="5">
    <location>
        <begin position="79"/>
        <end position="437"/>
    </location>
</feature>
<dbReference type="Pfam" id="PF00496">
    <property type="entry name" value="SBP_bac_5"/>
    <property type="match status" value="1"/>
</dbReference>
<dbReference type="SUPFAM" id="SSF53850">
    <property type="entry name" value="Periplasmic binding protein-like II"/>
    <property type="match status" value="1"/>
</dbReference>
<evidence type="ECO:0000313" key="6">
    <source>
        <dbReference type="EMBL" id="NIZ47436.1"/>
    </source>
</evidence>
<keyword evidence="4" id="KW-0732">Signal</keyword>
<dbReference type="PIRSF" id="PIRSF002741">
    <property type="entry name" value="MppA"/>
    <property type="match status" value="1"/>
</dbReference>
<evidence type="ECO:0000256" key="3">
    <source>
        <dbReference type="ARBA" id="ARBA00022448"/>
    </source>
</evidence>
<evidence type="ECO:0000256" key="4">
    <source>
        <dbReference type="ARBA" id="ARBA00022729"/>
    </source>
</evidence>
<dbReference type="Gene3D" id="3.10.105.10">
    <property type="entry name" value="Dipeptide-binding Protein, Domain 3"/>
    <property type="match status" value="1"/>
</dbReference>
<evidence type="ECO:0000256" key="1">
    <source>
        <dbReference type="ARBA" id="ARBA00004196"/>
    </source>
</evidence>
<dbReference type="InterPro" id="IPR030678">
    <property type="entry name" value="Peptide/Ni-bd"/>
</dbReference>
<dbReference type="CDD" id="cd08504">
    <property type="entry name" value="PBP2_OppA"/>
    <property type="match status" value="1"/>
</dbReference>
<accession>A0A968GHW9</accession>
<dbReference type="GO" id="GO:0030288">
    <property type="term" value="C:outer membrane-bounded periplasmic space"/>
    <property type="evidence" value="ECO:0007669"/>
    <property type="project" value="UniProtKB-ARBA"/>
</dbReference>
<evidence type="ECO:0000259" key="5">
    <source>
        <dbReference type="Pfam" id="PF00496"/>
    </source>
</evidence>
<dbReference type="PANTHER" id="PTHR30290">
    <property type="entry name" value="PERIPLASMIC BINDING COMPONENT OF ABC TRANSPORTER"/>
    <property type="match status" value="1"/>
</dbReference>
<dbReference type="PANTHER" id="PTHR30290:SF10">
    <property type="entry name" value="PERIPLASMIC OLIGOPEPTIDE-BINDING PROTEIN-RELATED"/>
    <property type="match status" value="1"/>
</dbReference>
<dbReference type="EMBL" id="JAATLK010000001">
    <property type="protein sequence ID" value="NIZ47436.1"/>
    <property type="molecule type" value="Genomic_DNA"/>
</dbReference>
<proteinExistence type="inferred from homology"/>
<comment type="similarity">
    <text evidence="2">Belongs to the bacterial solute-binding protein 5 family.</text>
</comment>
<comment type="subcellular location">
    <subcellularLocation>
        <location evidence="1">Cell envelope</location>
    </subcellularLocation>
</comment>
<dbReference type="GO" id="GO:0043190">
    <property type="term" value="C:ATP-binding cassette (ABC) transporter complex"/>
    <property type="evidence" value="ECO:0007669"/>
    <property type="project" value="InterPro"/>
</dbReference>
<evidence type="ECO:0000256" key="2">
    <source>
        <dbReference type="ARBA" id="ARBA00005695"/>
    </source>
</evidence>
<dbReference type="GO" id="GO:1904680">
    <property type="term" value="F:peptide transmembrane transporter activity"/>
    <property type="evidence" value="ECO:0007669"/>
    <property type="project" value="TreeGrafter"/>
</dbReference>
<dbReference type="RefSeq" id="WP_167703850.1">
    <property type="nucleotide sequence ID" value="NZ_CP118168.1"/>
</dbReference>
<name>A0A968GHW9_9SPIO</name>
<reference evidence="6" key="1">
    <citation type="submission" date="2020-03" db="EMBL/GenBank/DDBJ databases">
        <title>Spirochaetal bacteria isolated from arthropods constitute a novel genus Entomospira genus novum within the order Spirochaetales.</title>
        <authorList>
            <person name="Grana-Miraglia L."/>
            <person name="Sikutova S."/>
            <person name="Fingerle V."/>
            <person name="Sing A."/>
            <person name="Castillo-Ramirez S."/>
            <person name="Margos G."/>
            <person name="Rudolf I."/>
        </authorList>
    </citation>
    <scope>NUCLEOTIDE SEQUENCE</scope>
    <source>
        <strain evidence="6">BR208</strain>
    </source>
</reference>
<dbReference type="Proteomes" id="UP000752013">
    <property type="component" value="Unassembled WGS sequence"/>
</dbReference>
<gene>
    <name evidence="6" type="ORF">HCT46_05865</name>
</gene>